<dbReference type="EMBL" id="JBHTIR010002262">
    <property type="protein sequence ID" value="MFD0853549.1"/>
    <property type="molecule type" value="Genomic_DNA"/>
</dbReference>
<dbReference type="Proteomes" id="UP001597083">
    <property type="component" value="Unassembled WGS sequence"/>
</dbReference>
<evidence type="ECO:0000313" key="2">
    <source>
        <dbReference type="Proteomes" id="UP001597083"/>
    </source>
</evidence>
<feature type="non-terminal residue" evidence="1">
    <location>
        <position position="1"/>
    </location>
</feature>
<protein>
    <submittedName>
        <fullName evidence="1">Uncharacterized protein</fullName>
    </submittedName>
</protein>
<proteinExistence type="predicted"/>
<feature type="non-terminal residue" evidence="1">
    <location>
        <position position="240"/>
    </location>
</feature>
<comment type="caution">
    <text evidence="1">The sequence shown here is derived from an EMBL/GenBank/DDBJ whole genome shotgun (WGS) entry which is preliminary data.</text>
</comment>
<accession>A0ABW3CIY4</accession>
<sequence length="240" mass="25623">GELVRRPDGGYDRGGTAEGGTEFGLPIAGVRLRVFLRSPIRDRILAYAFGGYLTRRPGETETVVRAAALALNNLLGLATFRMLSGLQRIAVPPPPSGIAVPERTPEERVLFGVPVLLFTEDEIPAARGLVAAEIDLDRVDPVTGGLQLQLSEGDELEWNPAVAGTVAFESFQRVLTETAASVVHSILGEEAMRDVAYDIMLAESGEGTITRLRAATTSLPSLVAKPTRAEVRLVQPGQSP</sequence>
<name>A0ABW3CIY4_9ACTN</name>
<reference evidence="2" key="1">
    <citation type="journal article" date="2019" name="Int. J. Syst. Evol. Microbiol.">
        <title>The Global Catalogue of Microorganisms (GCM) 10K type strain sequencing project: providing services to taxonomists for standard genome sequencing and annotation.</title>
        <authorList>
            <consortium name="The Broad Institute Genomics Platform"/>
            <consortium name="The Broad Institute Genome Sequencing Center for Infectious Disease"/>
            <person name="Wu L."/>
            <person name="Ma J."/>
        </authorList>
    </citation>
    <scope>NUCLEOTIDE SEQUENCE [LARGE SCALE GENOMIC DNA]</scope>
    <source>
        <strain evidence="2">JCM 31696</strain>
    </source>
</reference>
<keyword evidence="2" id="KW-1185">Reference proteome</keyword>
<evidence type="ECO:0000313" key="1">
    <source>
        <dbReference type="EMBL" id="MFD0853549.1"/>
    </source>
</evidence>
<organism evidence="1 2">
    <name type="scientific">Actinomadura adrarensis</name>
    <dbReference type="NCBI Taxonomy" id="1819600"/>
    <lineage>
        <taxon>Bacteria</taxon>
        <taxon>Bacillati</taxon>
        <taxon>Actinomycetota</taxon>
        <taxon>Actinomycetes</taxon>
        <taxon>Streptosporangiales</taxon>
        <taxon>Thermomonosporaceae</taxon>
        <taxon>Actinomadura</taxon>
    </lineage>
</organism>
<gene>
    <name evidence="1" type="ORF">ACFQ07_15035</name>
</gene>